<accession>A0A828PAL7</accession>
<gene>
    <name evidence="2" type="ORF">B6R15_004603</name>
</gene>
<sequence>MHKYKISLPRLDITGMWVFSLGVWFHIVARLVYSKRKRII</sequence>
<protein>
    <submittedName>
        <fullName evidence="2">Protein traQ</fullName>
    </submittedName>
</protein>
<dbReference type="EMBL" id="AATLXB010000088">
    <property type="protein sequence ID" value="EFM7863244.1"/>
    <property type="molecule type" value="Genomic_DNA"/>
</dbReference>
<dbReference type="InterPro" id="IPR014112">
    <property type="entry name" value="TraQ_proteobacteria"/>
</dbReference>
<dbReference type="AlphaFoldDB" id="A0A828PAL7"/>
<organism evidence="2 3">
    <name type="scientific">Escherichia coli</name>
    <dbReference type="NCBI Taxonomy" id="562"/>
    <lineage>
        <taxon>Bacteria</taxon>
        <taxon>Pseudomonadati</taxon>
        <taxon>Pseudomonadota</taxon>
        <taxon>Gammaproteobacteria</taxon>
        <taxon>Enterobacterales</taxon>
        <taxon>Enterobacteriaceae</taxon>
        <taxon>Escherichia</taxon>
    </lineage>
</organism>
<feature type="transmembrane region" description="Helical" evidence="1">
    <location>
        <begin position="15"/>
        <end position="33"/>
    </location>
</feature>
<dbReference type="Proteomes" id="UP000587626">
    <property type="component" value="Unassembled WGS sequence"/>
</dbReference>
<keyword evidence="1" id="KW-0812">Transmembrane</keyword>
<comment type="caution">
    <text evidence="2">The sequence shown here is derived from an EMBL/GenBank/DDBJ whole genome shotgun (WGS) entry which is preliminary data.</text>
</comment>
<evidence type="ECO:0000256" key="1">
    <source>
        <dbReference type="SAM" id="Phobius"/>
    </source>
</evidence>
<keyword evidence="1" id="KW-1133">Transmembrane helix</keyword>
<keyword evidence="1" id="KW-0472">Membrane</keyword>
<dbReference type="Pfam" id="PF09679">
    <property type="entry name" value="TraQ"/>
    <property type="match status" value="1"/>
</dbReference>
<name>A0A828PAL7_ECOLX</name>
<reference evidence="2 3" key="1">
    <citation type="submission" date="2018-08" db="EMBL/GenBank/DDBJ databases">
        <authorList>
            <consortium name="GenomeTrakr network: Whole genome sequencing for foodborne pathogen traceback"/>
        </authorList>
    </citation>
    <scope>NUCLEOTIDE SEQUENCE [LARGE SCALE GENOMIC DNA]</scope>
    <source>
        <strain evidence="2 3">NC_STEC194</strain>
    </source>
</reference>
<evidence type="ECO:0000313" key="3">
    <source>
        <dbReference type="Proteomes" id="UP000587626"/>
    </source>
</evidence>
<evidence type="ECO:0000313" key="2">
    <source>
        <dbReference type="EMBL" id="EFM7863244.1"/>
    </source>
</evidence>
<proteinExistence type="predicted"/>